<gene>
    <name evidence="2" type="ORF">UFOPK2992_00050</name>
</gene>
<dbReference type="PANTHER" id="PTHR48207:SF4">
    <property type="entry name" value="BLL6097 PROTEIN"/>
    <property type="match status" value="1"/>
</dbReference>
<dbReference type="EMBL" id="CAFAAI010000003">
    <property type="protein sequence ID" value="CAB4785573.1"/>
    <property type="molecule type" value="Genomic_DNA"/>
</dbReference>
<dbReference type="Pfam" id="PF02515">
    <property type="entry name" value="CoA_transf_3"/>
    <property type="match status" value="1"/>
</dbReference>
<accession>A0A6J6WQU4</accession>
<name>A0A6J6WQU4_9ZZZZ</name>
<organism evidence="2">
    <name type="scientific">freshwater metagenome</name>
    <dbReference type="NCBI Taxonomy" id="449393"/>
    <lineage>
        <taxon>unclassified sequences</taxon>
        <taxon>metagenomes</taxon>
        <taxon>ecological metagenomes</taxon>
    </lineage>
</organism>
<dbReference type="InterPro" id="IPR044855">
    <property type="entry name" value="CoA-Trfase_III_dom3_sf"/>
</dbReference>
<dbReference type="Gene3D" id="3.40.50.10540">
    <property type="entry name" value="Crotonobetainyl-coa:carnitine coa-transferase, domain 1"/>
    <property type="match status" value="1"/>
</dbReference>
<keyword evidence="1" id="KW-0808">Transferase</keyword>
<dbReference type="PANTHER" id="PTHR48207">
    <property type="entry name" value="SUCCINATE--HYDROXYMETHYLGLUTARATE COA-TRANSFERASE"/>
    <property type="match status" value="1"/>
</dbReference>
<dbReference type="InterPro" id="IPR050483">
    <property type="entry name" value="CoA-transferase_III_domain"/>
</dbReference>
<dbReference type="InterPro" id="IPR023606">
    <property type="entry name" value="CoA-Trfase_III_dom_1_sf"/>
</dbReference>
<sequence>MESGQPMPLSDVRIVAVEQYGAGPFATMHLAELGAEVIKIEEPSSGGDVSRYIPPFQQGEDSLFFETYNRNKRSLTLDIANPAGKEVFARLVVASDAVFSNLRGDVPERLGLLYSQLSYLNPAIVCCSLTGFGMTGPRAKDPGYDYILQGLAGWMSLTGDPVGPPTKSGLSLVDFSGGYVAAIALLAGIHAARRDGKGMDCDLSLYDTAVSLLGYVGTWHLTGGFEPVRVASSGHPSLVPFQVFESSDGWLVIGCAKEKFWQRLTEVIGRPELGSDPRFADFAGRAAHKDEVVSIVSEVLRTRNSQDWLVDLSKAGVPAGPIHSVAEALNDPHTIARGLIVETEHPTYGTVRQPGSPVRVGEVMRQQRRAPHRNEDADYVLHELLGLRDDDVDALAARGAFGSQVTEGK</sequence>
<dbReference type="GO" id="GO:0008410">
    <property type="term" value="F:CoA-transferase activity"/>
    <property type="evidence" value="ECO:0007669"/>
    <property type="project" value="TreeGrafter"/>
</dbReference>
<evidence type="ECO:0000313" key="2">
    <source>
        <dbReference type="EMBL" id="CAB4785573.1"/>
    </source>
</evidence>
<dbReference type="AlphaFoldDB" id="A0A6J6WQU4"/>
<evidence type="ECO:0000256" key="1">
    <source>
        <dbReference type="ARBA" id="ARBA00022679"/>
    </source>
</evidence>
<dbReference type="InterPro" id="IPR003673">
    <property type="entry name" value="CoA-Trfase_fam_III"/>
</dbReference>
<reference evidence="2" key="1">
    <citation type="submission" date="2020-05" db="EMBL/GenBank/DDBJ databases">
        <authorList>
            <person name="Chiriac C."/>
            <person name="Salcher M."/>
            <person name="Ghai R."/>
            <person name="Kavagutti S V."/>
        </authorList>
    </citation>
    <scope>NUCLEOTIDE SEQUENCE</scope>
</reference>
<dbReference type="Gene3D" id="3.30.1540.10">
    <property type="entry name" value="formyl-coa transferase, domain 3"/>
    <property type="match status" value="1"/>
</dbReference>
<protein>
    <submittedName>
        <fullName evidence="2">Unannotated protein</fullName>
    </submittedName>
</protein>
<dbReference type="SUPFAM" id="SSF89796">
    <property type="entry name" value="CoA-transferase family III (CaiB/BaiF)"/>
    <property type="match status" value="1"/>
</dbReference>
<proteinExistence type="predicted"/>